<dbReference type="OMA" id="MERAYDR"/>
<dbReference type="InterPro" id="IPR000477">
    <property type="entry name" value="RT_dom"/>
</dbReference>
<sequence length="242" mass="27822">MGFAEHFITLIWNLLSNNWYSILVNGLSSGFFKSTRGVKEGDPLSPALFILSAEVPSRSLNRLCEDESFRRFGMPKWTKHLNHLAYADDTMIFAPAHQPSLKKIMTVLSNYEQISGQQINRAKSSYHMHANTANALIQKVEDITGLTRGQFPFMYLGYPIFYTRRRKDYYQDLIKKVKAKLHAWKRKLLSYGGKATLITSVLQSMPVYLLSVLDPLQNRDTNVFPDVGAVNIPRKRHMNIFF</sequence>
<proteinExistence type="predicted"/>
<dbReference type="PaxDb" id="4097-A0A1S3Y0P9"/>
<protein>
    <recommendedName>
        <fullName evidence="1">Reverse transcriptase domain-containing protein</fullName>
    </recommendedName>
</protein>
<dbReference type="PANTHER" id="PTHR33116:SF67">
    <property type="entry name" value="REVERSE TRANSCRIPTASE"/>
    <property type="match status" value="1"/>
</dbReference>
<name>A0A1S3Y0P9_TOBAC</name>
<accession>A0A1S3Y0P9</accession>
<dbReference type="KEGG" id="nta:107770735"/>
<gene>
    <name evidence="2" type="primary">LOC107770735</name>
</gene>
<dbReference type="STRING" id="4097.A0A1S3Y0P9"/>
<dbReference type="AlphaFoldDB" id="A0A1S3Y0P9"/>
<dbReference type="Pfam" id="PF00078">
    <property type="entry name" value="RVT_1"/>
    <property type="match status" value="1"/>
</dbReference>
<feature type="domain" description="Reverse transcriptase" evidence="1">
    <location>
        <begin position="1"/>
        <end position="160"/>
    </location>
</feature>
<reference evidence="2" key="1">
    <citation type="submission" date="2025-08" db="UniProtKB">
        <authorList>
            <consortium name="RefSeq"/>
        </authorList>
    </citation>
    <scope>IDENTIFICATION</scope>
</reference>
<organism evidence="2">
    <name type="scientific">Nicotiana tabacum</name>
    <name type="common">Common tobacco</name>
    <dbReference type="NCBI Taxonomy" id="4097"/>
    <lineage>
        <taxon>Eukaryota</taxon>
        <taxon>Viridiplantae</taxon>
        <taxon>Streptophyta</taxon>
        <taxon>Embryophyta</taxon>
        <taxon>Tracheophyta</taxon>
        <taxon>Spermatophyta</taxon>
        <taxon>Magnoliopsida</taxon>
        <taxon>eudicotyledons</taxon>
        <taxon>Gunneridae</taxon>
        <taxon>Pentapetalae</taxon>
        <taxon>asterids</taxon>
        <taxon>lamiids</taxon>
        <taxon>Solanales</taxon>
        <taxon>Solanaceae</taxon>
        <taxon>Nicotianoideae</taxon>
        <taxon>Nicotianeae</taxon>
        <taxon>Nicotiana</taxon>
    </lineage>
</organism>
<dbReference type="PANTHER" id="PTHR33116">
    <property type="entry name" value="REVERSE TRANSCRIPTASE ZINC-BINDING DOMAIN-CONTAINING PROTEIN-RELATED-RELATED"/>
    <property type="match status" value="1"/>
</dbReference>
<evidence type="ECO:0000259" key="1">
    <source>
        <dbReference type="PROSITE" id="PS50878"/>
    </source>
</evidence>
<dbReference type="OrthoDB" id="1303740at2759"/>
<evidence type="ECO:0000313" key="2">
    <source>
        <dbReference type="RefSeq" id="XP_016445552.1"/>
    </source>
</evidence>
<dbReference type="PROSITE" id="PS50878">
    <property type="entry name" value="RT_POL"/>
    <property type="match status" value="1"/>
</dbReference>
<dbReference type="RefSeq" id="XP_016445552.1">
    <property type="nucleotide sequence ID" value="XM_016590066.1"/>
</dbReference>